<accession>A0A061B0Y1</accession>
<dbReference type="Pfam" id="PF11470">
    <property type="entry name" value="TUG-UBL1"/>
    <property type="match status" value="1"/>
</dbReference>
<dbReference type="SMART" id="SM00166">
    <property type="entry name" value="UBX"/>
    <property type="match status" value="1"/>
</dbReference>
<dbReference type="PANTHER" id="PTHR46467:SF1">
    <property type="entry name" value="TETHER CONTAINING UBX DOMAIN FOR GLUT4"/>
    <property type="match status" value="1"/>
</dbReference>
<sequence>MSSISVQYGLKTLKVKSTPGMPTSQILENATAHFKLPSADYGLFHNSTELPTSLPLRLQNLPAGVKLTLKPTQAKRSSEATIKIQFINAPSLSKSSVVKKVNTSITLRGLVNDLESEVGKLLNTGLTIKFATFTKAVGEEALDSTLAQIGVDNNGVLRISFTDPNTAKVQPEKPVETSTGKRENALKNLIKKTVPIKTESNPAPAVEASASSSQTTTKDQPTPTKTHPLPSTATTSDVPEPQPLPTPEVPTQYTTQTTENDKMDVDEPTPLPAASTSTSEPTPSLEEQPQHVYVFKPATAEIEHVNPDESEYDLTVSQARQYQDMLSRRANEPEKLRRLRLEQQKKALVNVECRIRFPDNSNVQVNFKPDDTCSQLYEFVKGVIARQGESFELVIPYPQQVLKDGDEKLRNYLGSRNLLLFKCDRKVGVFLKDEFLQQAKEITEAEELRLEREGYNAGEEKEDESKIKGGVLPKKSNGKVFGSGSSEKKVPKWLKIGKK</sequence>
<dbReference type="GO" id="GO:0005634">
    <property type="term" value="C:nucleus"/>
    <property type="evidence" value="ECO:0007669"/>
    <property type="project" value="TreeGrafter"/>
</dbReference>
<dbReference type="PhylomeDB" id="A0A061B0Y1"/>
<evidence type="ECO:0000313" key="3">
    <source>
        <dbReference type="EMBL" id="CDR40670.1"/>
    </source>
</evidence>
<dbReference type="EMBL" id="LK052890">
    <property type="protein sequence ID" value="CDR40670.1"/>
    <property type="molecule type" value="Genomic_DNA"/>
</dbReference>
<dbReference type="AlphaFoldDB" id="A0A061B0Y1"/>
<dbReference type="InterPro" id="IPR029071">
    <property type="entry name" value="Ubiquitin-like_domsf"/>
</dbReference>
<reference evidence="3" key="1">
    <citation type="journal article" date="2014" name="Genome Announc.">
        <title>Genome sequence of the yeast Cyberlindnera fabianii (Hansenula fabianii).</title>
        <authorList>
            <person name="Freel K.C."/>
            <person name="Sarilar V."/>
            <person name="Neuveglise C."/>
            <person name="Devillers H."/>
            <person name="Friedrich A."/>
            <person name="Schacherer J."/>
        </authorList>
    </citation>
    <scope>NUCLEOTIDE SEQUENCE</scope>
    <source>
        <strain evidence="3">YJS4271</strain>
    </source>
</reference>
<dbReference type="InterPro" id="IPR001012">
    <property type="entry name" value="UBX_dom"/>
</dbReference>
<dbReference type="SUPFAM" id="SSF54236">
    <property type="entry name" value="Ubiquitin-like"/>
    <property type="match status" value="2"/>
</dbReference>
<dbReference type="VEuPathDB" id="FungiDB:BON22_2137"/>
<dbReference type="InterPro" id="IPR021569">
    <property type="entry name" value="TUG-UBL1"/>
</dbReference>
<dbReference type="GO" id="GO:0012506">
    <property type="term" value="C:vesicle membrane"/>
    <property type="evidence" value="ECO:0007669"/>
    <property type="project" value="TreeGrafter"/>
</dbReference>
<feature type="region of interest" description="Disordered" evidence="1">
    <location>
        <begin position="191"/>
        <end position="288"/>
    </location>
</feature>
<dbReference type="OrthoDB" id="440781at2759"/>
<name>A0A061B0Y1_CYBFA</name>
<dbReference type="Gene3D" id="3.10.20.90">
    <property type="entry name" value="Phosphatidylinositol 3-kinase Catalytic Subunit, Chain A, domain 1"/>
    <property type="match status" value="2"/>
</dbReference>
<dbReference type="PANTHER" id="PTHR46467">
    <property type="entry name" value="TETHER CONTAINING UBX DOMAIN FOR GLUT4"/>
    <property type="match status" value="1"/>
</dbReference>
<feature type="region of interest" description="Disordered" evidence="1">
    <location>
        <begin position="453"/>
        <end position="499"/>
    </location>
</feature>
<feature type="compositionally biased region" description="Low complexity" evidence="1">
    <location>
        <begin position="199"/>
        <end position="226"/>
    </location>
</feature>
<proteinExistence type="predicted"/>
<evidence type="ECO:0000256" key="1">
    <source>
        <dbReference type="SAM" id="MobiDB-lite"/>
    </source>
</evidence>
<dbReference type="GO" id="GO:0006886">
    <property type="term" value="P:intracellular protein transport"/>
    <property type="evidence" value="ECO:0007669"/>
    <property type="project" value="TreeGrafter"/>
</dbReference>
<organism evidence="3">
    <name type="scientific">Cyberlindnera fabianii</name>
    <name type="common">Yeast</name>
    <name type="synonym">Hansenula fabianii</name>
    <dbReference type="NCBI Taxonomy" id="36022"/>
    <lineage>
        <taxon>Eukaryota</taxon>
        <taxon>Fungi</taxon>
        <taxon>Dikarya</taxon>
        <taxon>Ascomycota</taxon>
        <taxon>Saccharomycotina</taxon>
        <taxon>Saccharomycetes</taxon>
        <taxon>Phaffomycetales</taxon>
        <taxon>Phaffomycetaceae</taxon>
        <taxon>Cyberlindnera</taxon>
    </lineage>
</organism>
<dbReference type="GO" id="GO:0005737">
    <property type="term" value="C:cytoplasm"/>
    <property type="evidence" value="ECO:0007669"/>
    <property type="project" value="TreeGrafter"/>
</dbReference>
<dbReference type="Pfam" id="PF00789">
    <property type="entry name" value="UBX"/>
    <property type="match status" value="1"/>
</dbReference>
<gene>
    <name evidence="3" type="ORF">CYFA0S_05e03092g</name>
</gene>
<protein>
    <submittedName>
        <fullName evidence="3">CYFA0S05e03092g1_1</fullName>
    </submittedName>
</protein>
<dbReference type="PROSITE" id="PS50033">
    <property type="entry name" value="UBX"/>
    <property type="match status" value="1"/>
</dbReference>
<feature type="compositionally biased region" description="Low complexity" evidence="1">
    <location>
        <begin position="272"/>
        <end position="287"/>
    </location>
</feature>
<feature type="domain" description="UBX" evidence="2">
    <location>
        <begin position="354"/>
        <end position="408"/>
    </location>
</feature>
<evidence type="ECO:0000259" key="2">
    <source>
        <dbReference type="PROSITE" id="PS50033"/>
    </source>
</evidence>
<dbReference type="CDD" id="cd01767">
    <property type="entry name" value="UBX"/>
    <property type="match status" value="1"/>
</dbReference>